<dbReference type="Pfam" id="PF02470">
    <property type="entry name" value="MlaD"/>
    <property type="match status" value="1"/>
</dbReference>
<dbReference type="EMBL" id="JABSNO010000001">
    <property type="protein sequence ID" value="NRS91012.1"/>
    <property type="molecule type" value="Genomic_DNA"/>
</dbReference>
<gene>
    <name evidence="4" type="ORF">HNQ03_000077</name>
</gene>
<dbReference type="PANTHER" id="PTHR33371">
    <property type="entry name" value="INTERMEMBRANE PHOSPHOLIPID TRANSPORT SYSTEM BINDING PROTEIN MLAD-RELATED"/>
    <property type="match status" value="1"/>
</dbReference>
<keyword evidence="2" id="KW-0472">Membrane</keyword>
<dbReference type="Proteomes" id="UP000610746">
    <property type="component" value="Unassembled WGS sequence"/>
</dbReference>
<organism evidence="4 5">
    <name type="scientific">Frigoriflavimonas asaccharolytica</name>
    <dbReference type="NCBI Taxonomy" id="2735899"/>
    <lineage>
        <taxon>Bacteria</taxon>
        <taxon>Pseudomonadati</taxon>
        <taxon>Bacteroidota</taxon>
        <taxon>Flavobacteriia</taxon>
        <taxon>Flavobacteriales</taxon>
        <taxon>Weeksellaceae</taxon>
        <taxon>Frigoriflavimonas</taxon>
    </lineage>
</organism>
<protein>
    <submittedName>
        <fullName evidence="4">Phospholipid/cholesterol/gamma-HCH transport system substrate-binding protein</fullName>
    </submittedName>
</protein>
<feature type="coiled-coil region" evidence="1">
    <location>
        <begin position="239"/>
        <end position="300"/>
    </location>
</feature>
<sequence length="316" mass="34414">MKISKEIKAGLIALIAIIGFVLLYQFMKGKSLFTTDDVYYAKYDDVEGLEASSPVSLNGLKVGQVDNIMPITDKSGKIHFVIKVTVDDEFKFPKGSTLEIFEPGLMSGKQMRINMVYGGPIAKDGDTLSGAYKPNMLSGLSSQIKPVKDQLQNVLGRIDSLTNNANKLVNDGNRAEITSLLINLNRTVAAFESTSRNANALMSNNDGRVQKVLDNANLAVLSANSAVGKYGNLADNIDVKKLNNTVDNLDKTVNNLNSVISDIKGGKGSLGKMVNDEQLYNNLEQTSKNLNDLIIDLKTNPKRYINISVFGKSTKE</sequence>
<evidence type="ECO:0000259" key="3">
    <source>
        <dbReference type="Pfam" id="PF02470"/>
    </source>
</evidence>
<comment type="caution">
    <text evidence="4">The sequence shown here is derived from an EMBL/GenBank/DDBJ whole genome shotgun (WGS) entry which is preliminary data.</text>
</comment>
<name>A0A8J8G8P4_9FLAO</name>
<dbReference type="PANTHER" id="PTHR33371:SF4">
    <property type="entry name" value="INTERMEMBRANE PHOSPHOLIPID TRANSPORT SYSTEM BINDING PROTEIN MLAD"/>
    <property type="match status" value="1"/>
</dbReference>
<dbReference type="InterPro" id="IPR052336">
    <property type="entry name" value="MlaD_Phospholipid_Transporter"/>
</dbReference>
<reference evidence="4" key="1">
    <citation type="submission" date="2020-05" db="EMBL/GenBank/DDBJ databases">
        <title>Genomic Encyclopedia of Type Strains, Phase IV (KMG-V): Genome sequencing to study the core and pangenomes of soil and plant-associated prokaryotes.</title>
        <authorList>
            <person name="Whitman W."/>
        </authorList>
    </citation>
    <scope>NUCLEOTIDE SEQUENCE</scope>
    <source>
        <strain evidence="4">16F</strain>
    </source>
</reference>
<keyword evidence="2" id="KW-0812">Transmembrane</keyword>
<dbReference type="RefSeq" id="WP_173777655.1">
    <property type="nucleotide sequence ID" value="NZ_JABSNO010000001.1"/>
</dbReference>
<feature type="domain" description="Mce/MlaD" evidence="3">
    <location>
        <begin position="39"/>
        <end position="113"/>
    </location>
</feature>
<accession>A0A8J8G8P4</accession>
<evidence type="ECO:0000313" key="5">
    <source>
        <dbReference type="Proteomes" id="UP000610746"/>
    </source>
</evidence>
<evidence type="ECO:0000256" key="1">
    <source>
        <dbReference type="SAM" id="Coils"/>
    </source>
</evidence>
<evidence type="ECO:0000256" key="2">
    <source>
        <dbReference type="SAM" id="Phobius"/>
    </source>
</evidence>
<dbReference type="InterPro" id="IPR003399">
    <property type="entry name" value="Mce/MlaD"/>
</dbReference>
<proteinExistence type="predicted"/>
<evidence type="ECO:0000313" key="4">
    <source>
        <dbReference type="EMBL" id="NRS91012.1"/>
    </source>
</evidence>
<keyword evidence="5" id="KW-1185">Reference proteome</keyword>
<feature type="transmembrane region" description="Helical" evidence="2">
    <location>
        <begin position="7"/>
        <end position="27"/>
    </location>
</feature>
<dbReference type="AlphaFoldDB" id="A0A8J8G8P4"/>
<keyword evidence="2" id="KW-1133">Transmembrane helix</keyword>
<keyword evidence="1" id="KW-0175">Coiled coil</keyword>